<feature type="signal peptide" evidence="2">
    <location>
        <begin position="1"/>
        <end position="21"/>
    </location>
</feature>
<evidence type="ECO:0008006" key="5">
    <source>
        <dbReference type="Google" id="ProtNLM"/>
    </source>
</evidence>
<proteinExistence type="predicted"/>
<evidence type="ECO:0000256" key="2">
    <source>
        <dbReference type="SAM" id="SignalP"/>
    </source>
</evidence>
<protein>
    <recommendedName>
        <fullName evidence="5">Collagen triple helix repeat-containing protein</fullName>
    </recommendedName>
</protein>
<feature type="compositionally biased region" description="Gly residues" evidence="1">
    <location>
        <begin position="39"/>
        <end position="128"/>
    </location>
</feature>
<dbReference type="RefSeq" id="WP_180764082.1">
    <property type="nucleotide sequence ID" value="NZ_OBEN01000002.1"/>
</dbReference>
<dbReference type="EMBL" id="OBEN01000002">
    <property type="protein sequence ID" value="SNZ13094.1"/>
    <property type="molecule type" value="Genomic_DNA"/>
</dbReference>
<reference evidence="4" key="1">
    <citation type="submission" date="2017-09" db="EMBL/GenBank/DDBJ databases">
        <authorList>
            <person name="Varghese N."/>
            <person name="Submissions S."/>
        </authorList>
    </citation>
    <scope>NUCLEOTIDE SEQUENCE [LARGE SCALE GENOMIC DNA]</scope>
    <source>
        <strain evidence="4">DSM 2913</strain>
    </source>
</reference>
<feature type="chain" id="PRO_5012379992" description="Collagen triple helix repeat-containing protein" evidence="2">
    <location>
        <begin position="22"/>
        <end position="263"/>
    </location>
</feature>
<keyword evidence="4" id="KW-1185">Reference proteome</keyword>
<evidence type="ECO:0000256" key="1">
    <source>
        <dbReference type="SAM" id="MobiDB-lite"/>
    </source>
</evidence>
<organism evidence="3 4">
    <name type="scientific">Hydrogenobacter hydrogenophilus</name>
    <dbReference type="NCBI Taxonomy" id="35835"/>
    <lineage>
        <taxon>Bacteria</taxon>
        <taxon>Pseudomonadati</taxon>
        <taxon>Aquificota</taxon>
        <taxon>Aquificia</taxon>
        <taxon>Aquificales</taxon>
        <taxon>Aquificaceae</taxon>
        <taxon>Hydrogenobacter</taxon>
    </lineage>
</organism>
<evidence type="ECO:0000313" key="3">
    <source>
        <dbReference type="EMBL" id="SNZ13094.1"/>
    </source>
</evidence>
<dbReference type="AlphaFoldDB" id="A0A285NUC2"/>
<name>A0A285NUC2_9AQUI</name>
<feature type="region of interest" description="Disordered" evidence="1">
    <location>
        <begin position="26"/>
        <end position="128"/>
    </location>
</feature>
<dbReference type="Proteomes" id="UP000218627">
    <property type="component" value="Unassembled WGS sequence"/>
</dbReference>
<accession>A0A285NUC2</accession>
<gene>
    <name evidence="3" type="ORF">SAMN06265353_0618</name>
</gene>
<keyword evidence="2" id="KW-0732">Signal</keyword>
<evidence type="ECO:0000313" key="4">
    <source>
        <dbReference type="Proteomes" id="UP000218627"/>
    </source>
</evidence>
<sequence>MFEPGGMKKVLALALSLGLLASCGGGGGGSLPSDSGSSVGSGGSGGSVGSGGGSGGGGSSGGSGGSVGSGGGSGGGGSSGGSGGSVGSGGGSGGGGSSGGSGGSVGSGGGSGGGGSSGGSGGSVGSGGGSGGSDGGIISVKACEPLGILPSLLSLVFNTLSVVDKLTGQLVSSLSNGQSVLLNIDYSTNANCVNVYVGNVLIGGVSANGHYSVECVNRDGKLYCGGLPSPVTLTNNQLEVKLCVPLILLQVCQTKSIPLNLSM</sequence>